<feature type="region of interest" description="Disordered" evidence="1">
    <location>
        <begin position="103"/>
        <end position="124"/>
    </location>
</feature>
<feature type="region of interest" description="Disordered" evidence="1">
    <location>
        <begin position="61"/>
        <end position="82"/>
    </location>
</feature>
<dbReference type="EMBL" id="JAGDFL010000458">
    <property type="protein sequence ID" value="KAG7388034.1"/>
    <property type="molecule type" value="Genomic_DNA"/>
</dbReference>
<dbReference type="PANTHER" id="PTHR14741:SF32">
    <property type="entry name" value="TRIMETHYLGUANOSINE SYNTHASE"/>
    <property type="match status" value="1"/>
</dbReference>
<dbReference type="InterPro" id="IPR002052">
    <property type="entry name" value="DNA_methylase_N6_adenine_CS"/>
</dbReference>
<keyword evidence="3" id="KW-1185">Reference proteome</keyword>
<protein>
    <recommendedName>
        <fullName evidence="4">Trimethylguanosine synthase</fullName>
    </recommendedName>
</protein>
<name>A0A8T1W753_9STRA</name>
<sequence length="282" mass="31977">MVTTWASPARLIPAGRERSSSLDGERSWRPASGFASKHQAELEAKQLHREKQLQRARQLQQMREDKRRREEALAKGPRPNDHVIMEEDFEMATKISEAVLGLFAPPNDDDGLEDGNEQLETSEELGPRPIERVKYPLVVTDGTACVGGNVLSFCDFFTHVNAVENDATRVQMLQHNLHVLRKTNAKCIHASYLDVMLELQQDVVFLDPPWGGPEYKDLERVDLFLGGVPLHEICTRLQGSAKCVVLKVPSNFDDEKFAKFVPGKVVIRRDLKKMHLVLLDFR</sequence>
<comment type="caution">
    <text evidence="2">The sequence shown here is derived from an EMBL/GenBank/DDBJ whole genome shotgun (WGS) entry which is preliminary data.</text>
</comment>
<dbReference type="OrthoDB" id="194443at2759"/>
<dbReference type="Proteomes" id="UP000693981">
    <property type="component" value="Unassembled WGS sequence"/>
</dbReference>
<accession>A0A8T1W753</accession>
<gene>
    <name evidence="2" type="ORF">PHYBOEH_008026</name>
</gene>
<dbReference type="GO" id="GO:0005634">
    <property type="term" value="C:nucleus"/>
    <property type="evidence" value="ECO:0007669"/>
    <property type="project" value="TreeGrafter"/>
</dbReference>
<dbReference type="GO" id="GO:0071164">
    <property type="term" value="F:RNA cap trimethylguanosine synthase activity"/>
    <property type="evidence" value="ECO:0007669"/>
    <property type="project" value="TreeGrafter"/>
</dbReference>
<evidence type="ECO:0000256" key="1">
    <source>
        <dbReference type="SAM" id="MobiDB-lite"/>
    </source>
</evidence>
<feature type="compositionally biased region" description="Basic and acidic residues" evidence="1">
    <location>
        <begin position="15"/>
        <end position="28"/>
    </location>
</feature>
<feature type="compositionally biased region" description="Acidic residues" evidence="1">
    <location>
        <begin position="107"/>
        <end position="123"/>
    </location>
</feature>
<feature type="compositionally biased region" description="Basic and acidic residues" evidence="1">
    <location>
        <begin position="62"/>
        <end position="82"/>
    </location>
</feature>
<dbReference type="Pfam" id="PF09445">
    <property type="entry name" value="Methyltransf_15"/>
    <property type="match status" value="1"/>
</dbReference>
<proteinExistence type="predicted"/>
<feature type="region of interest" description="Disordered" evidence="1">
    <location>
        <begin position="1"/>
        <end position="41"/>
    </location>
</feature>
<evidence type="ECO:0008006" key="4">
    <source>
        <dbReference type="Google" id="ProtNLM"/>
    </source>
</evidence>
<dbReference type="PROSITE" id="PS00092">
    <property type="entry name" value="N6_MTASE"/>
    <property type="match status" value="1"/>
</dbReference>
<organism evidence="2 3">
    <name type="scientific">Phytophthora boehmeriae</name>
    <dbReference type="NCBI Taxonomy" id="109152"/>
    <lineage>
        <taxon>Eukaryota</taxon>
        <taxon>Sar</taxon>
        <taxon>Stramenopiles</taxon>
        <taxon>Oomycota</taxon>
        <taxon>Peronosporomycetes</taxon>
        <taxon>Peronosporales</taxon>
        <taxon>Peronosporaceae</taxon>
        <taxon>Phytophthora</taxon>
    </lineage>
</organism>
<reference evidence="2" key="1">
    <citation type="submission" date="2021-02" db="EMBL/GenBank/DDBJ databases">
        <authorList>
            <person name="Palmer J.M."/>
        </authorList>
    </citation>
    <scope>NUCLEOTIDE SEQUENCE</scope>
    <source>
        <strain evidence="2">SCRP23</strain>
    </source>
</reference>
<dbReference type="PANTHER" id="PTHR14741">
    <property type="entry name" value="S-ADENOSYLMETHIONINE-DEPENDENT METHYLTRANSFERASE RELATED"/>
    <property type="match status" value="1"/>
</dbReference>
<dbReference type="AlphaFoldDB" id="A0A8T1W753"/>
<dbReference type="InterPro" id="IPR019012">
    <property type="entry name" value="RNA_cap_Gua-N2-MeTrfase"/>
</dbReference>
<evidence type="ECO:0000313" key="2">
    <source>
        <dbReference type="EMBL" id="KAG7388034.1"/>
    </source>
</evidence>
<dbReference type="GO" id="GO:0003676">
    <property type="term" value="F:nucleic acid binding"/>
    <property type="evidence" value="ECO:0007669"/>
    <property type="project" value="InterPro"/>
</dbReference>
<evidence type="ECO:0000313" key="3">
    <source>
        <dbReference type="Proteomes" id="UP000693981"/>
    </source>
</evidence>